<feature type="compositionally biased region" description="Low complexity" evidence="5">
    <location>
        <begin position="519"/>
        <end position="539"/>
    </location>
</feature>
<keyword evidence="2 4" id="KW-0863">Zinc-finger</keyword>
<dbReference type="AlphaFoldDB" id="A0A8H6A475"/>
<keyword evidence="3 4" id="KW-0862">Zinc</keyword>
<dbReference type="Pfam" id="PF00642">
    <property type="entry name" value="zf-CCCH"/>
    <property type="match status" value="1"/>
</dbReference>
<organism evidence="7 8">
    <name type="scientific">Petromyces alliaceus</name>
    <name type="common">Aspergillus alliaceus</name>
    <dbReference type="NCBI Taxonomy" id="209559"/>
    <lineage>
        <taxon>Eukaryota</taxon>
        <taxon>Fungi</taxon>
        <taxon>Dikarya</taxon>
        <taxon>Ascomycota</taxon>
        <taxon>Pezizomycotina</taxon>
        <taxon>Eurotiomycetes</taxon>
        <taxon>Eurotiomycetidae</taxon>
        <taxon>Eurotiales</taxon>
        <taxon>Aspergillaceae</taxon>
        <taxon>Aspergillus</taxon>
        <taxon>Aspergillus subgen. Circumdati</taxon>
    </lineage>
</organism>
<protein>
    <recommendedName>
        <fullName evidence="6">C3H1-type domain-containing protein</fullName>
    </recommendedName>
</protein>
<dbReference type="Proteomes" id="UP000541154">
    <property type="component" value="Unassembled WGS sequence"/>
</dbReference>
<dbReference type="EMBL" id="SPNV01000122">
    <property type="protein sequence ID" value="KAF5860694.1"/>
    <property type="molecule type" value="Genomic_DNA"/>
</dbReference>
<dbReference type="Gene3D" id="4.10.1000.10">
    <property type="entry name" value="Zinc finger, CCCH-type"/>
    <property type="match status" value="1"/>
</dbReference>
<comment type="caution">
    <text evidence="7">The sequence shown here is derived from an EMBL/GenBank/DDBJ whole genome shotgun (WGS) entry which is preliminary data.</text>
</comment>
<dbReference type="SUPFAM" id="SSF90229">
    <property type="entry name" value="CCCH zinc finger"/>
    <property type="match status" value="1"/>
</dbReference>
<keyword evidence="8" id="KW-1185">Reference proteome</keyword>
<feature type="compositionally biased region" description="Basic residues" evidence="5">
    <location>
        <begin position="38"/>
        <end position="52"/>
    </location>
</feature>
<feature type="compositionally biased region" description="Polar residues" evidence="5">
    <location>
        <begin position="86"/>
        <end position="113"/>
    </location>
</feature>
<sequence>MNSQGFSFPPPPPPPTQQSQYNQNQHATFPSQYGPGHHGQRGGRGGYHRGRGRGYGNRGGRGGSYMPPAASSSSMGYAPMNYPSYVGQQPMATPQQSIPTPQFTPSRTTNFSGPQSTTSFPSSRPFPQHTPTRGPPYQHQPGYNPAYGPPTAQQAPTYHSVTPSHQNTPPPVQPSMMGPPMHWGYNNAGSAGTYTGPPHGNQRGPRPYNAYGNQASKGGNPMPHMKRDHTSAFGKPQNISPRVPAPPPVPSFGNPLPSKPPPPVDASRKPKKKKRKHNQLGLTPKTEEHESSEEEDDVDEESRLAHGGADVAAALQFSYKGRTATLQSPAEIAAWIEERKKRFPTQAKIDEKKKAMEEAKKAKEEALRQKDLRKQDMKKAPKNQVQAPADPVDAAEKAKRKADKLRRKLMKEQKKVERAEADAERARRRVEELQRGSTGVEKDAATSFVQEGQSQSNSENKTNIIPDQDTGASVTLPASGHPPDQIPEPTGGVGPVSASDITPNGEDVMEIAHGDVAVSSDVSDSSDWTSSSGSDLSSSDLEDSDSDCAPEQATSRREGPERVAPPPREAKKKLCRHFARTGRCQRGDKCKFLHETPDRGAKAKPIEKKGRKGLLQALLDRQKGDNDRKVMEAIVWLGDNGFLDAPKAQEEAQEGVSKGSRTDGVKPSNELLGDQPLSESMPPPQTGDSASVTA</sequence>
<proteinExistence type="predicted"/>
<feature type="compositionally biased region" description="Basic and acidic residues" evidence="5">
    <location>
        <begin position="410"/>
        <end position="444"/>
    </location>
</feature>
<evidence type="ECO:0000256" key="1">
    <source>
        <dbReference type="ARBA" id="ARBA00022723"/>
    </source>
</evidence>
<evidence type="ECO:0000256" key="3">
    <source>
        <dbReference type="ARBA" id="ARBA00022833"/>
    </source>
</evidence>
<feature type="region of interest" description="Disordered" evidence="5">
    <location>
        <begin position="347"/>
        <end position="573"/>
    </location>
</feature>
<feature type="domain" description="C3H1-type" evidence="6">
    <location>
        <begin position="569"/>
        <end position="597"/>
    </location>
</feature>
<feature type="region of interest" description="Disordered" evidence="5">
    <location>
        <begin position="1"/>
        <end position="307"/>
    </location>
</feature>
<dbReference type="SMART" id="SM00356">
    <property type="entry name" value="ZnF_C3H1"/>
    <property type="match status" value="1"/>
</dbReference>
<dbReference type="PROSITE" id="PS50103">
    <property type="entry name" value="ZF_C3H1"/>
    <property type="match status" value="1"/>
</dbReference>
<reference evidence="7 8" key="1">
    <citation type="submission" date="2019-04" db="EMBL/GenBank/DDBJ databases">
        <title>Aspergillus burnettii sp. nov., novel species from soil in southeast Queensland.</title>
        <authorList>
            <person name="Gilchrist C.L.M."/>
            <person name="Pitt J.I."/>
            <person name="Lange L."/>
            <person name="Lacey H.J."/>
            <person name="Vuong D."/>
            <person name="Midgley D.J."/>
            <person name="Greenfield P."/>
            <person name="Bradbury M."/>
            <person name="Lacey E."/>
            <person name="Busk P.K."/>
            <person name="Pilgaard B."/>
            <person name="Chooi Y.H."/>
            <person name="Piggott A.M."/>
        </authorList>
    </citation>
    <scope>NUCLEOTIDE SEQUENCE [LARGE SCALE GENOMIC DNA]</scope>
    <source>
        <strain evidence="7 8">FRR 5400</strain>
    </source>
</reference>
<dbReference type="InterPro" id="IPR039136">
    <property type="entry name" value="NUFIP1-like"/>
</dbReference>
<feature type="compositionally biased region" description="Basic residues" evidence="5">
    <location>
        <begin position="269"/>
        <end position="278"/>
    </location>
</feature>
<feature type="compositionally biased region" description="Gly residues" evidence="5">
    <location>
        <begin position="53"/>
        <end position="63"/>
    </location>
</feature>
<dbReference type="InterPro" id="IPR036855">
    <property type="entry name" value="Znf_CCCH_sf"/>
</dbReference>
<evidence type="ECO:0000256" key="5">
    <source>
        <dbReference type="SAM" id="MobiDB-lite"/>
    </source>
</evidence>
<evidence type="ECO:0000256" key="4">
    <source>
        <dbReference type="PROSITE-ProRule" id="PRU00723"/>
    </source>
</evidence>
<dbReference type="GO" id="GO:0000492">
    <property type="term" value="P:box C/D snoRNP assembly"/>
    <property type="evidence" value="ECO:0007669"/>
    <property type="project" value="TreeGrafter"/>
</dbReference>
<dbReference type="GO" id="GO:0005634">
    <property type="term" value="C:nucleus"/>
    <property type="evidence" value="ECO:0007669"/>
    <property type="project" value="TreeGrafter"/>
</dbReference>
<dbReference type="InterPro" id="IPR000571">
    <property type="entry name" value="Znf_CCCH"/>
</dbReference>
<feature type="compositionally biased region" description="Low complexity" evidence="5">
    <location>
        <begin position="114"/>
        <end position="127"/>
    </location>
</feature>
<feature type="compositionally biased region" description="Polar residues" evidence="5">
    <location>
        <begin position="447"/>
        <end position="473"/>
    </location>
</feature>
<feature type="compositionally biased region" description="Polar residues" evidence="5">
    <location>
        <begin position="151"/>
        <end position="167"/>
    </location>
</feature>
<feature type="compositionally biased region" description="Polar residues" evidence="5">
    <location>
        <begin position="17"/>
        <end position="31"/>
    </location>
</feature>
<evidence type="ECO:0000313" key="7">
    <source>
        <dbReference type="EMBL" id="KAF5860694.1"/>
    </source>
</evidence>
<evidence type="ECO:0000313" key="8">
    <source>
        <dbReference type="Proteomes" id="UP000541154"/>
    </source>
</evidence>
<evidence type="ECO:0000259" key="6">
    <source>
        <dbReference type="PROSITE" id="PS50103"/>
    </source>
</evidence>
<evidence type="ECO:0000256" key="2">
    <source>
        <dbReference type="ARBA" id="ARBA00022771"/>
    </source>
</evidence>
<dbReference type="Pfam" id="PF10453">
    <property type="entry name" value="NUFIP1"/>
    <property type="match status" value="1"/>
</dbReference>
<feature type="compositionally biased region" description="Low complexity" evidence="5">
    <location>
        <begin position="64"/>
        <end position="80"/>
    </location>
</feature>
<feature type="compositionally biased region" description="Basic residues" evidence="5">
    <location>
        <begin position="398"/>
        <end position="409"/>
    </location>
</feature>
<gene>
    <name evidence="7" type="ORF">ETB97_001262</name>
</gene>
<name>A0A8H6A475_PETAA</name>
<accession>A0A8H6A475</accession>
<dbReference type="InterPro" id="IPR019496">
    <property type="entry name" value="NUFIP1_cons_dom"/>
</dbReference>
<dbReference type="PANTHER" id="PTHR13309:SF0">
    <property type="entry name" value="FMR1-INTERACTING PROTEIN NUFIP1"/>
    <property type="match status" value="1"/>
</dbReference>
<dbReference type="PANTHER" id="PTHR13309">
    <property type="entry name" value="NUCLEAR FRAGILE X MENTAL RETARDATION PROTEIN INTERACTING PROTEIN 1"/>
    <property type="match status" value="1"/>
</dbReference>
<feature type="region of interest" description="Disordered" evidence="5">
    <location>
        <begin position="646"/>
        <end position="694"/>
    </location>
</feature>
<dbReference type="GO" id="GO:0003723">
    <property type="term" value="F:RNA binding"/>
    <property type="evidence" value="ECO:0007669"/>
    <property type="project" value="InterPro"/>
</dbReference>
<feature type="zinc finger region" description="C3H1-type" evidence="4">
    <location>
        <begin position="569"/>
        <end position="597"/>
    </location>
</feature>
<feature type="compositionally biased region" description="Basic and acidic residues" evidence="5">
    <location>
        <begin position="348"/>
        <end position="379"/>
    </location>
</feature>
<keyword evidence="1 4" id="KW-0479">Metal-binding</keyword>
<dbReference type="GO" id="GO:0008270">
    <property type="term" value="F:zinc ion binding"/>
    <property type="evidence" value="ECO:0007669"/>
    <property type="project" value="UniProtKB-KW"/>
</dbReference>
<feature type="compositionally biased region" description="Acidic residues" evidence="5">
    <location>
        <begin position="290"/>
        <end position="300"/>
    </location>
</feature>